<keyword evidence="2" id="KW-0675">Receptor</keyword>
<proteinExistence type="predicted"/>
<dbReference type="Gene3D" id="1.10.510.10">
    <property type="entry name" value="Transferase(Phosphotransferase) domain 1"/>
    <property type="match status" value="1"/>
</dbReference>
<dbReference type="PANTHER" id="PTHR45631">
    <property type="entry name" value="OS07G0107800 PROTEIN-RELATED"/>
    <property type="match status" value="1"/>
</dbReference>
<keyword evidence="2" id="KW-0808">Transferase</keyword>
<dbReference type="PANTHER" id="PTHR45631:SF143">
    <property type="entry name" value="LEUCINE-RICH REPEAT PROTEIN KINASE"/>
    <property type="match status" value="1"/>
</dbReference>
<comment type="caution">
    <text evidence="2">The sequence shown here is derived from an EMBL/GenBank/DDBJ whole genome shotgun (WGS) entry which is preliminary data.</text>
</comment>
<evidence type="ECO:0000313" key="2">
    <source>
        <dbReference type="EMBL" id="KAK7859391.1"/>
    </source>
</evidence>
<organism evidence="2">
    <name type="scientific">Quercus suber</name>
    <name type="common">Cork oak</name>
    <dbReference type="NCBI Taxonomy" id="58331"/>
    <lineage>
        <taxon>Eukaryota</taxon>
        <taxon>Viridiplantae</taxon>
        <taxon>Streptophyta</taxon>
        <taxon>Embryophyta</taxon>
        <taxon>Tracheophyta</taxon>
        <taxon>Spermatophyta</taxon>
        <taxon>Magnoliopsida</taxon>
        <taxon>eudicotyledons</taxon>
        <taxon>Gunneridae</taxon>
        <taxon>Pentapetalae</taxon>
        <taxon>rosids</taxon>
        <taxon>fabids</taxon>
        <taxon>Fagales</taxon>
        <taxon>Fagaceae</taxon>
        <taxon>Quercus</taxon>
    </lineage>
</organism>
<accession>A0AAW0M801</accession>
<reference evidence="2" key="2">
    <citation type="journal article" date="2018" name="Sci. Data">
        <title>The draft genome sequence of cork oak.</title>
        <authorList>
            <person name="Ramos A.M."/>
            <person name="Usie A."/>
            <person name="Barbosa P."/>
            <person name="Barros P.M."/>
            <person name="Capote T."/>
            <person name="Chaves I."/>
            <person name="Simoes F."/>
            <person name="Abreu I."/>
            <person name="Carrasquinho I."/>
            <person name="Faro C."/>
            <person name="Guimaraes J.B."/>
            <person name="Mendonca D."/>
            <person name="Nobrega F."/>
            <person name="Rodrigues L."/>
            <person name="Saibo N.J.M."/>
            <person name="Varela M.C."/>
            <person name="Egas C."/>
            <person name="Matos J."/>
            <person name="Miguel C.M."/>
            <person name="Oliveira M.M."/>
            <person name="Ricardo C.P."/>
            <person name="Goncalves S."/>
        </authorList>
    </citation>
    <scope>NUCLEOTIDE SEQUENCE [LARGE SCALE GENOMIC DNA]</scope>
    <source>
        <strain evidence="2">HL8</strain>
    </source>
</reference>
<dbReference type="GO" id="GO:0016301">
    <property type="term" value="F:kinase activity"/>
    <property type="evidence" value="ECO:0007669"/>
    <property type="project" value="UniProtKB-KW"/>
</dbReference>
<sequence>MKNDFDNRLQCLYYALSQYYNSRKLNEKSDVFSFGIVLLELITGQLAIVKNGEPIHLVHWVSPKLEMGDIESVVDKRLQGDFDVTSVWKALELALTCTTPASRQRATMSLVLPDLKECLAMELSRSQEKNKGLREEISSLSNNSSEMIGPFAR</sequence>
<name>A0AAW0M801_QUESU</name>
<dbReference type="SUPFAM" id="SSF56112">
    <property type="entry name" value="Protein kinase-like (PK-like)"/>
    <property type="match status" value="1"/>
</dbReference>
<gene>
    <name evidence="2" type="ORF">CFP56_006877</name>
</gene>
<feature type="region of interest" description="Disordered" evidence="1">
    <location>
        <begin position="130"/>
        <end position="153"/>
    </location>
</feature>
<dbReference type="EMBL" id="PKMF04000013">
    <property type="protein sequence ID" value="KAK7859391.1"/>
    <property type="molecule type" value="Genomic_DNA"/>
</dbReference>
<keyword evidence="2" id="KW-0418">Kinase</keyword>
<dbReference type="InterPro" id="IPR011009">
    <property type="entry name" value="Kinase-like_dom_sf"/>
</dbReference>
<dbReference type="AlphaFoldDB" id="A0AAW0M801"/>
<evidence type="ECO:0000256" key="1">
    <source>
        <dbReference type="SAM" id="MobiDB-lite"/>
    </source>
</evidence>
<reference evidence="2" key="1">
    <citation type="submission" date="2017-12" db="EMBL/GenBank/DDBJ databases">
        <authorList>
            <person name="Barbosa P."/>
            <person name="Usie A."/>
            <person name="Ramos A.M."/>
        </authorList>
    </citation>
    <scope>NUCLEOTIDE SEQUENCE</scope>
    <source>
        <strain evidence="2">HL8</strain>
        <tissue evidence="2">Leaves</tissue>
    </source>
</reference>
<reference evidence="2" key="3">
    <citation type="submission" date="2023-07" db="EMBL/GenBank/DDBJ databases">
        <title>An improved reference 1 genome and first organelle genomes of Quercus suber.</title>
        <authorList>
            <consortium name="Genosuber Consortium"/>
            <person name="Usie A."/>
            <person name="Serra O."/>
            <person name="Barros P."/>
        </authorList>
    </citation>
    <scope>NUCLEOTIDE SEQUENCE</scope>
    <source>
        <strain evidence="2">HL8</strain>
        <tissue evidence="2">Leaves</tissue>
    </source>
</reference>
<protein>
    <submittedName>
        <fullName evidence="2">Lrr receptor-like serine/threonine-protein kinase</fullName>
    </submittedName>
</protein>